<reference evidence="1" key="1">
    <citation type="submission" date="2023-11" db="EMBL/GenBank/DDBJ databases">
        <title>Identification and selenium tolerance of Delftia acidovorans R3-25.</title>
        <authorList>
            <person name="Zhang S."/>
            <person name="Liu Y."/>
            <person name="Guo Y."/>
        </authorList>
    </citation>
    <scope>NUCLEOTIDE SEQUENCE</scope>
    <source>
        <strain evidence="1">R3-25</strain>
    </source>
</reference>
<gene>
    <name evidence="1" type="ORF">SGN30_21070</name>
</gene>
<proteinExistence type="predicted"/>
<sequence>MTTSAEVLQFRRKLPPMSGSASAEHYNAQLQRYVIDRQHLAEWLRQMADLIEADQAHVEPRAALVVLSGSTASEALHMGFGRAGGPTLTDAYQAARQLLNQQKGQTP</sequence>
<dbReference type="EMBL" id="JAWWMZ010000009">
    <property type="protein sequence ID" value="MDX4955917.1"/>
    <property type="molecule type" value="Genomic_DNA"/>
</dbReference>
<accession>A0AAJ2VEI7</accession>
<name>A0AAJ2VEI7_DELAC</name>
<protein>
    <submittedName>
        <fullName evidence="1">Uncharacterized protein</fullName>
    </submittedName>
</protein>
<dbReference type="RefSeq" id="WP_319075340.1">
    <property type="nucleotide sequence ID" value="NZ_JAWWMZ010000009.1"/>
</dbReference>
<evidence type="ECO:0000313" key="2">
    <source>
        <dbReference type="Proteomes" id="UP001287445"/>
    </source>
</evidence>
<dbReference type="AlphaFoldDB" id="A0AAJ2VEI7"/>
<organism evidence="1 2">
    <name type="scientific">Delftia acidovorans</name>
    <name type="common">Pseudomonas acidovorans</name>
    <name type="synonym">Comamonas acidovorans</name>
    <dbReference type="NCBI Taxonomy" id="80866"/>
    <lineage>
        <taxon>Bacteria</taxon>
        <taxon>Pseudomonadati</taxon>
        <taxon>Pseudomonadota</taxon>
        <taxon>Betaproteobacteria</taxon>
        <taxon>Burkholderiales</taxon>
        <taxon>Comamonadaceae</taxon>
        <taxon>Delftia</taxon>
    </lineage>
</organism>
<dbReference type="Proteomes" id="UP001287445">
    <property type="component" value="Unassembled WGS sequence"/>
</dbReference>
<evidence type="ECO:0000313" key="1">
    <source>
        <dbReference type="EMBL" id="MDX4955917.1"/>
    </source>
</evidence>
<comment type="caution">
    <text evidence="1">The sequence shown here is derived from an EMBL/GenBank/DDBJ whole genome shotgun (WGS) entry which is preliminary data.</text>
</comment>